<dbReference type="Proteomes" id="UP000000844">
    <property type="component" value="Chromosome"/>
</dbReference>
<sequence length="286" mass="30787">MPISRRLGHLTVTALEDGAGPFFTPRREAFPTATDAHWTAVDGFDPGSVTASGQWWLRFRAFAITEESGRTTLVDAGIGPVDPDVDAWTPVPGRLPRELAEAGIDPAAVDAVVLTHLHTDHTGWAVTVQQQRDGLAGKPQPAGSVRRAYFPNARYLVQRADALALVPEREVSLLGPLRESGQLHIVDGDHRLSREVATVHTPGHTPGHQSVALESGGESLLLTGDVLVHAIQLLYPELPYAHEEDPGLARTTRERVLDRLRDNGGTLGTSHLSEPFLPVPPSGSGR</sequence>
<evidence type="ECO:0000313" key="8">
    <source>
        <dbReference type="Proteomes" id="UP000000844"/>
    </source>
</evidence>
<dbReference type="GO" id="GO:0046872">
    <property type="term" value="F:metal ion binding"/>
    <property type="evidence" value="ECO:0007669"/>
    <property type="project" value="UniProtKB-KW"/>
</dbReference>
<dbReference type="InterPro" id="IPR051013">
    <property type="entry name" value="MBL_superfamily_lactonases"/>
</dbReference>
<dbReference type="OrthoDB" id="5177904at2"/>
<organism evidence="7 8">
    <name type="scientific">Stackebrandtia nassauensis (strain DSM 44728 / CIP 108903 / NRRL B-16338 / NBRC 102104 / LLR-40K-21)</name>
    <dbReference type="NCBI Taxonomy" id="446470"/>
    <lineage>
        <taxon>Bacteria</taxon>
        <taxon>Bacillati</taxon>
        <taxon>Actinomycetota</taxon>
        <taxon>Actinomycetes</taxon>
        <taxon>Glycomycetales</taxon>
        <taxon>Glycomycetaceae</taxon>
        <taxon>Stackebrandtia</taxon>
    </lineage>
</organism>
<evidence type="ECO:0000256" key="2">
    <source>
        <dbReference type="ARBA" id="ARBA00022723"/>
    </source>
</evidence>
<dbReference type="STRING" id="446470.Snas_5276"/>
<dbReference type="AlphaFoldDB" id="D3QC21"/>
<reference evidence="7 8" key="1">
    <citation type="journal article" date="2009" name="Stand. Genomic Sci.">
        <title>Complete genome sequence of Stackebrandtia nassauensis type strain (LLR-40K-21).</title>
        <authorList>
            <person name="Munk C."/>
            <person name="Lapidus A."/>
            <person name="Copeland A."/>
            <person name="Jando M."/>
            <person name="Mayilraj S."/>
            <person name="Glavina Del Rio T."/>
            <person name="Nolan M."/>
            <person name="Chen F."/>
            <person name="Lucas S."/>
            <person name="Tice H."/>
            <person name="Cheng J.F."/>
            <person name="Han C."/>
            <person name="Detter J.C."/>
            <person name="Bruce D."/>
            <person name="Goodwin L."/>
            <person name="Chain P."/>
            <person name="Pitluck S."/>
            <person name="Goker M."/>
            <person name="Ovchinikova G."/>
            <person name="Pati A."/>
            <person name="Ivanova N."/>
            <person name="Mavromatis K."/>
            <person name="Chen A."/>
            <person name="Palaniappan K."/>
            <person name="Land M."/>
            <person name="Hauser L."/>
            <person name="Chang Y.J."/>
            <person name="Jeffries C.D."/>
            <person name="Bristow J."/>
            <person name="Eisen J.A."/>
            <person name="Markowitz V."/>
            <person name="Hugenholtz P."/>
            <person name="Kyrpides N.C."/>
            <person name="Klenk H.P."/>
        </authorList>
    </citation>
    <scope>NUCLEOTIDE SEQUENCE [LARGE SCALE GENOMIC DNA]</scope>
    <source>
        <strain evidence="8">DSM 44728 / CIP 108903 / NRRL B-16338 / NBRC 102104 / LLR-40K-21</strain>
    </source>
</reference>
<dbReference type="InterPro" id="IPR036866">
    <property type="entry name" value="RibonucZ/Hydroxyglut_hydro"/>
</dbReference>
<protein>
    <submittedName>
        <fullName evidence="7">Beta-lactamase domain protein</fullName>
    </submittedName>
</protein>
<feature type="compositionally biased region" description="Pro residues" evidence="5">
    <location>
        <begin position="277"/>
        <end position="286"/>
    </location>
</feature>
<evidence type="ECO:0000256" key="3">
    <source>
        <dbReference type="ARBA" id="ARBA00022801"/>
    </source>
</evidence>
<dbReference type="eggNOG" id="COG0491">
    <property type="taxonomic scope" value="Bacteria"/>
</dbReference>
<keyword evidence="4" id="KW-0862">Zinc</keyword>
<dbReference type="GO" id="GO:0016787">
    <property type="term" value="F:hydrolase activity"/>
    <property type="evidence" value="ECO:0007669"/>
    <property type="project" value="UniProtKB-KW"/>
</dbReference>
<dbReference type="InterPro" id="IPR001279">
    <property type="entry name" value="Metallo-B-lactamas"/>
</dbReference>
<accession>D3QC21</accession>
<comment type="similarity">
    <text evidence="1">Belongs to the metallo-beta-lactamase superfamily.</text>
</comment>
<evidence type="ECO:0000313" key="7">
    <source>
        <dbReference type="EMBL" id="ADD44910.1"/>
    </source>
</evidence>
<dbReference type="PANTHER" id="PTHR42978:SF6">
    <property type="entry name" value="QUORUM-QUENCHING LACTONASE YTNP-RELATED"/>
    <property type="match status" value="1"/>
</dbReference>
<dbReference type="SMART" id="SM00849">
    <property type="entry name" value="Lactamase_B"/>
    <property type="match status" value="1"/>
</dbReference>
<gene>
    <name evidence="7" type="ordered locus">Snas_5276</name>
</gene>
<evidence type="ECO:0000256" key="4">
    <source>
        <dbReference type="ARBA" id="ARBA00022833"/>
    </source>
</evidence>
<dbReference type="Gene3D" id="3.60.15.10">
    <property type="entry name" value="Ribonuclease Z/Hydroxyacylglutathione hydrolase-like"/>
    <property type="match status" value="1"/>
</dbReference>
<evidence type="ECO:0000256" key="1">
    <source>
        <dbReference type="ARBA" id="ARBA00007749"/>
    </source>
</evidence>
<dbReference type="EMBL" id="CP001778">
    <property type="protein sequence ID" value="ADD44910.1"/>
    <property type="molecule type" value="Genomic_DNA"/>
</dbReference>
<proteinExistence type="inferred from homology"/>
<dbReference type="Pfam" id="PF00753">
    <property type="entry name" value="Lactamase_B"/>
    <property type="match status" value="1"/>
</dbReference>
<name>D3QC21_STANL</name>
<evidence type="ECO:0000256" key="5">
    <source>
        <dbReference type="SAM" id="MobiDB-lite"/>
    </source>
</evidence>
<keyword evidence="3" id="KW-0378">Hydrolase</keyword>
<keyword evidence="2" id="KW-0479">Metal-binding</keyword>
<dbReference type="PANTHER" id="PTHR42978">
    <property type="entry name" value="QUORUM-QUENCHING LACTONASE YTNP-RELATED-RELATED"/>
    <property type="match status" value="1"/>
</dbReference>
<dbReference type="KEGG" id="sna:Snas_5276"/>
<feature type="domain" description="Metallo-beta-lactamase" evidence="6">
    <location>
        <begin position="59"/>
        <end position="271"/>
    </location>
</feature>
<keyword evidence="8" id="KW-1185">Reference proteome</keyword>
<dbReference type="CDD" id="cd16277">
    <property type="entry name" value="metallo-hydrolase-like_MBL-fold"/>
    <property type="match status" value="1"/>
</dbReference>
<dbReference type="HOGENOM" id="CLU_056519_1_0_11"/>
<evidence type="ECO:0000259" key="6">
    <source>
        <dbReference type="SMART" id="SM00849"/>
    </source>
</evidence>
<feature type="region of interest" description="Disordered" evidence="5">
    <location>
        <begin position="261"/>
        <end position="286"/>
    </location>
</feature>
<dbReference type="SUPFAM" id="SSF56281">
    <property type="entry name" value="Metallo-hydrolase/oxidoreductase"/>
    <property type="match status" value="1"/>
</dbReference>
<dbReference type="RefSeq" id="WP_013020481.1">
    <property type="nucleotide sequence ID" value="NC_013947.1"/>
</dbReference>